<evidence type="ECO:0000313" key="5">
    <source>
        <dbReference type="EMBL" id="VFQ68244.1"/>
    </source>
</evidence>
<dbReference type="Pfam" id="PF19259">
    <property type="entry name" value="Ty3_capsid"/>
    <property type="match status" value="1"/>
</dbReference>
<dbReference type="CDD" id="cd00303">
    <property type="entry name" value="retropepsin_like"/>
    <property type="match status" value="1"/>
</dbReference>
<dbReference type="InterPro" id="IPR011344">
    <property type="entry name" value="ssDNA-bd"/>
</dbReference>
<reference evidence="5 6" key="1">
    <citation type="submission" date="2018-04" db="EMBL/GenBank/DDBJ databases">
        <authorList>
            <person name="Vogel A."/>
        </authorList>
    </citation>
    <scope>NUCLEOTIDE SEQUENCE [LARGE SCALE GENOMIC DNA]</scope>
</reference>
<dbReference type="PANTHER" id="PTHR10302:SF0">
    <property type="entry name" value="SINGLE-STRANDED DNA-BINDING PROTEIN, MITOCHONDRIAL"/>
    <property type="match status" value="1"/>
</dbReference>
<feature type="region of interest" description="Disordered" evidence="3">
    <location>
        <begin position="246"/>
        <end position="279"/>
    </location>
</feature>
<protein>
    <recommendedName>
        <fullName evidence="4">Ty3 transposon capsid-like protein domain-containing protein</fullName>
    </recommendedName>
</protein>
<feature type="region of interest" description="Disordered" evidence="3">
    <location>
        <begin position="40"/>
        <end position="76"/>
    </location>
</feature>
<feature type="compositionally biased region" description="Basic and acidic residues" evidence="3">
    <location>
        <begin position="601"/>
        <end position="616"/>
    </location>
</feature>
<name>A0A484KW66_9ASTE</name>
<dbReference type="GO" id="GO:0042645">
    <property type="term" value="C:mitochondrial nucleoid"/>
    <property type="evidence" value="ECO:0007669"/>
    <property type="project" value="TreeGrafter"/>
</dbReference>
<dbReference type="EMBL" id="OOIL02000670">
    <property type="protein sequence ID" value="VFQ68244.1"/>
    <property type="molecule type" value="Genomic_DNA"/>
</dbReference>
<evidence type="ECO:0000256" key="1">
    <source>
        <dbReference type="ARBA" id="ARBA00023125"/>
    </source>
</evidence>
<feature type="domain" description="Ty3 transposon capsid-like protein" evidence="4">
    <location>
        <begin position="107"/>
        <end position="228"/>
    </location>
</feature>
<dbReference type="InterPro" id="IPR000424">
    <property type="entry name" value="Primosome_PriB/ssb"/>
</dbReference>
<evidence type="ECO:0000313" key="6">
    <source>
        <dbReference type="Proteomes" id="UP000595140"/>
    </source>
</evidence>
<feature type="compositionally biased region" description="Low complexity" evidence="3">
    <location>
        <begin position="60"/>
        <end position="69"/>
    </location>
</feature>
<evidence type="ECO:0000259" key="4">
    <source>
        <dbReference type="Pfam" id="PF19259"/>
    </source>
</evidence>
<proteinExistence type="predicted"/>
<evidence type="ECO:0000256" key="2">
    <source>
        <dbReference type="PROSITE-ProRule" id="PRU00252"/>
    </source>
</evidence>
<dbReference type="InterPro" id="IPR045358">
    <property type="entry name" value="Ty3_capsid"/>
</dbReference>
<dbReference type="Gene3D" id="2.40.70.10">
    <property type="entry name" value="Acid Proteases"/>
    <property type="match status" value="1"/>
</dbReference>
<dbReference type="InterPro" id="IPR021109">
    <property type="entry name" value="Peptidase_aspartic_dom_sf"/>
</dbReference>
<feature type="region of interest" description="Disordered" evidence="3">
    <location>
        <begin position="591"/>
        <end position="617"/>
    </location>
</feature>
<dbReference type="PANTHER" id="PTHR10302">
    <property type="entry name" value="SINGLE-STRANDED DNA-BINDING PROTEIN"/>
    <property type="match status" value="1"/>
</dbReference>
<keyword evidence="1 2" id="KW-0238">DNA-binding</keyword>
<dbReference type="SUPFAM" id="SSF50630">
    <property type="entry name" value="Acid proteases"/>
    <property type="match status" value="1"/>
</dbReference>
<dbReference type="NCBIfam" id="TIGR00621">
    <property type="entry name" value="ssb"/>
    <property type="match status" value="1"/>
</dbReference>
<dbReference type="OrthoDB" id="1078367at2759"/>
<dbReference type="GO" id="GO:0006264">
    <property type="term" value="P:mitochondrial DNA replication"/>
    <property type="evidence" value="ECO:0007669"/>
    <property type="project" value="TreeGrafter"/>
</dbReference>
<keyword evidence="6" id="KW-1185">Reference proteome</keyword>
<dbReference type="CDD" id="cd04496">
    <property type="entry name" value="SSB_OBF"/>
    <property type="match status" value="1"/>
</dbReference>
<dbReference type="Pfam" id="PF00436">
    <property type="entry name" value="SSB"/>
    <property type="match status" value="1"/>
</dbReference>
<gene>
    <name evidence="5" type="ORF">CCAM_LOCUS10020</name>
</gene>
<dbReference type="AlphaFoldDB" id="A0A484KW66"/>
<dbReference type="PROSITE" id="PS50935">
    <property type="entry name" value="SSB"/>
    <property type="match status" value="1"/>
</dbReference>
<sequence>MSLSEPNPTSLTLEDIMHAINTLGQDLNATKLRVAELASSRTPHMDQNQRHGVPYHLGWRPSPSRTTPPTLDPAPRMRVDAPRFSADNPMGGIFRAQKYFDYFLTFELEHMQLVAMLIDHPTSEWFHYYQANNTLATWPGFLDAMQQRFDPNYYENYVGLLSKLTHTSSIMEYQSTFESILNKISGVPEMTLVTMYIVGLKQLVQREVNLWNPSTLPATFALARELSACHQEAAVSYSFGVRRPWPQRPPSPATTRILPTPTAATKPISPAPRTSTPATNLPIVRLTNAEKAERNKKGLYENPLDVEDFVDRDQEAPVISGDISSLHSLAGSPSPRSLKLEGSVKEMVVQVLLDGGSMHNLIHPAVAECLTLTLHPVTPFRVYVGNGDSLRCAYSCPEMPLCLQGHRFDVDLYILEIHGPDIVLGMQWLQTLGKDLASSPAFLDDIPAPIHAVLLSKYSHGGALAAGFDAPRVARLFTDVMVKHHGFPRSIISDRDSVFMSLSWLSITALYRRHARPGNTLSSSLPNCFFKGHTVINPCRGAAQPHGPGRWPPTRAMARPLVGWDADDATWEPVDDLLDIYADLRLEEKAEANPGGVGSGHAEDSGHADVDHEGAPRRTPHVAVEPLVSIDVVELSLVYLTGDQSPDQRSIMAFERAVVLSKPYALPPNDPLRYSRIPSMSPLFQPLSLKRSLSSSSKSGRLVSCGRISYSDDYTSSKISSSPVFERGQIEASQLPPPAEIQWKKELCNSVQLIGIVASPVQIRHLASGKAVAWSRLAVKKSENDTSWIDLNFWNELAHVAFQHVEKGRQIYVCGRLVSDTVEGDDGKQKTYYKVVVNELNFVERKTSSTVPYDGESNSITPGTKTKNYAANSTESVEELWQAFFANPMEWWDNRKNKRSPKYPDFKHKSTGESLWVEGWNNPAWVKSQLAVLDSRMEALQDHSMGVNFMANDDNHPPL</sequence>
<dbReference type="GO" id="GO:0003697">
    <property type="term" value="F:single-stranded DNA binding"/>
    <property type="evidence" value="ECO:0007669"/>
    <property type="project" value="InterPro"/>
</dbReference>
<dbReference type="InterPro" id="IPR012340">
    <property type="entry name" value="NA-bd_OB-fold"/>
</dbReference>
<dbReference type="SUPFAM" id="SSF50249">
    <property type="entry name" value="Nucleic acid-binding proteins"/>
    <property type="match status" value="1"/>
</dbReference>
<dbReference type="Pfam" id="PF08284">
    <property type="entry name" value="RVP_2"/>
    <property type="match status" value="1"/>
</dbReference>
<organism evidence="5 6">
    <name type="scientific">Cuscuta campestris</name>
    <dbReference type="NCBI Taxonomy" id="132261"/>
    <lineage>
        <taxon>Eukaryota</taxon>
        <taxon>Viridiplantae</taxon>
        <taxon>Streptophyta</taxon>
        <taxon>Embryophyta</taxon>
        <taxon>Tracheophyta</taxon>
        <taxon>Spermatophyta</taxon>
        <taxon>Magnoliopsida</taxon>
        <taxon>eudicotyledons</taxon>
        <taxon>Gunneridae</taxon>
        <taxon>Pentapetalae</taxon>
        <taxon>asterids</taxon>
        <taxon>lamiids</taxon>
        <taxon>Solanales</taxon>
        <taxon>Convolvulaceae</taxon>
        <taxon>Cuscuteae</taxon>
        <taxon>Cuscuta</taxon>
        <taxon>Cuscuta subgen. Grammica</taxon>
        <taxon>Cuscuta sect. Cleistogrammica</taxon>
    </lineage>
</organism>
<dbReference type="Gene3D" id="2.40.50.140">
    <property type="entry name" value="Nucleic acid-binding proteins"/>
    <property type="match status" value="1"/>
</dbReference>
<dbReference type="Proteomes" id="UP000595140">
    <property type="component" value="Unassembled WGS sequence"/>
</dbReference>
<evidence type="ECO:0000256" key="3">
    <source>
        <dbReference type="SAM" id="MobiDB-lite"/>
    </source>
</evidence>
<accession>A0A484KW66</accession>